<gene>
    <name evidence="1" type="ORF">S12H4_52393</name>
</gene>
<name>X1TQU9_9ZZZZ</name>
<dbReference type="AlphaFoldDB" id="X1TQU9"/>
<proteinExistence type="predicted"/>
<organism evidence="1">
    <name type="scientific">marine sediment metagenome</name>
    <dbReference type="NCBI Taxonomy" id="412755"/>
    <lineage>
        <taxon>unclassified sequences</taxon>
        <taxon>metagenomes</taxon>
        <taxon>ecological metagenomes</taxon>
    </lineage>
</organism>
<reference evidence="1" key="1">
    <citation type="journal article" date="2014" name="Front. Microbiol.">
        <title>High frequency of phylogenetically diverse reductive dehalogenase-homologous genes in deep subseafloor sedimentary metagenomes.</title>
        <authorList>
            <person name="Kawai M."/>
            <person name="Futagami T."/>
            <person name="Toyoda A."/>
            <person name="Takaki Y."/>
            <person name="Nishi S."/>
            <person name="Hori S."/>
            <person name="Arai W."/>
            <person name="Tsubouchi T."/>
            <person name="Morono Y."/>
            <person name="Uchiyama I."/>
            <person name="Ito T."/>
            <person name="Fujiyama A."/>
            <person name="Inagaki F."/>
            <person name="Takami H."/>
        </authorList>
    </citation>
    <scope>NUCLEOTIDE SEQUENCE</scope>
    <source>
        <strain evidence="1">Expedition CK06-06</strain>
    </source>
</reference>
<evidence type="ECO:0000313" key="1">
    <source>
        <dbReference type="EMBL" id="GAJ07629.1"/>
    </source>
</evidence>
<comment type="caution">
    <text evidence="1">The sequence shown here is derived from an EMBL/GenBank/DDBJ whole genome shotgun (WGS) entry which is preliminary data.</text>
</comment>
<dbReference type="EMBL" id="BARW01033239">
    <property type="protein sequence ID" value="GAJ07629.1"/>
    <property type="molecule type" value="Genomic_DNA"/>
</dbReference>
<sequence length="45" mass="5131">MTTQLDLFGEAKVEVGQPEPMTEVKLGRRSARIPLRKQRREGTYG</sequence>
<protein>
    <submittedName>
        <fullName evidence="1">Uncharacterized protein</fullName>
    </submittedName>
</protein>
<accession>X1TQU9</accession>